<gene>
    <name evidence="2" type="ORF">SPBR_06644</name>
</gene>
<evidence type="ECO:0000313" key="2">
    <source>
        <dbReference type="EMBL" id="KIH89559.1"/>
    </source>
</evidence>
<comment type="caution">
    <text evidence="2">The sequence shown here is derived from an EMBL/GenBank/DDBJ whole genome shotgun (WGS) entry which is preliminary data.</text>
</comment>
<feature type="region of interest" description="Disordered" evidence="1">
    <location>
        <begin position="1"/>
        <end position="41"/>
    </location>
</feature>
<dbReference type="EMBL" id="AWTV01000009">
    <property type="protein sequence ID" value="KIH89559.1"/>
    <property type="molecule type" value="Genomic_DNA"/>
</dbReference>
<dbReference type="HOGENOM" id="CLU_335603_0_0_1"/>
<accession>A0A0C2ET31</accession>
<dbReference type="AlphaFoldDB" id="A0A0C2ET31"/>
<keyword evidence="3" id="KW-1185">Reference proteome</keyword>
<organism evidence="2 3">
    <name type="scientific">Sporothrix brasiliensis 5110</name>
    <dbReference type="NCBI Taxonomy" id="1398154"/>
    <lineage>
        <taxon>Eukaryota</taxon>
        <taxon>Fungi</taxon>
        <taxon>Dikarya</taxon>
        <taxon>Ascomycota</taxon>
        <taxon>Pezizomycotina</taxon>
        <taxon>Sordariomycetes</taxon>
        <taxon>Sordariomycetidae</taxon>
        <taxon>Ophiostomatales</taxon>
        <taxon>Ophiostomataceae</taxon>
        <taxon>Sporothrix</taxon>
    </lineage>
</organism>
<evidence type="ECO:0000313" key="3">
    <source>
        <dbReference type="Proteomes" id="UP000031575"/>
    </source>
</evidence>
<evidence type="ECO:0000256" key="1">
    <source>
        <dbReference type="SAM" id="MobiDB-lite"/>
    </source>
</evidence>
<protein>
    <submittedName>
        <fullName evidence="2">Uncharacterized protein</fullName>
    </submittedName>
</protein>
<dbReference type="RefSeq" id="XP_040617569.1">
    <property type="nucleotide sequence ID" value="XM_040764900.1"/>
</dbReference>
<reference evidence="2 3" key="1">
    <citation type="journal article" date="2014" name="BMC Genomics">
        <title>Comparative genomics of the major fungal agents of human and animal Sporotrichosis: Sporothrix schenckii and Sporothrix brasiliensis.</title>
        <authorList>
            <person name="Teixeira M.M."/>
            <person name="de Almeida L.G."/>
            <person name="Kubitschek-Barreira P."/>
            <person name="Alves F.L."/>
            <person name="Kioshima E.S."/>
            <person name="Abadio A.K."/>
            <person name="Fernandes L."/>
            <person name="Derengowski L.S."/>
            <person name="Ferreira K.S."/>
            <person name="Souza R.C."/>
            <person name="Ruiz J.C."/>
            <person name="de Andrade N.C."/>
            <person name="Paes H.C."/>
            <person name="Nicola A.M."/>
            <person name="Albuquerque P."/>
            <person name="Gerber A.L."/>
            <person name="Martins V.P."/>
            <person name="Peconick L.D."/>
            <person name="Neto A.V."/>
            <person name="Chaucanez C.B."/>
            <person name="Silva P.A."/>
            <person name="Cunha O.L."/>
            <person name="de Oliveira F.F."/>
            <person name="dos Santos T.C."/>
            <person name="Barros A.L."/>
            <person name="Soares M.A."/>
            <person name="de Oliveira L.M."/>
            <person name="Marini M.M."/>
            <person name="Villalobos-Duno H."/>
            <person name="Cunha M.M."/>
            <person name="de Hoog S."/>
            <person name="da Silveira J.F."/>
            <person name="Henrissat B."/>
            <person name="Nino-Vega G.A."/>
            <person name="Cisalpino P.S."/>
            <person name="Mora-Montes H.M."/>
            <person name="Almeida S.R."/>
            <person name="Stajich J.E."/>
            <person name="Lopes-Bezerra L.M."/>
            <person name="Vasconcelos A.T."/>
            <person name="Felipe M.S."/>
        </authorList>
    </citation>
    <scope>NUCLEOTIDE SEQUENCE [LARGE SCALE GENOMIC DNA]</scope>
    <source>
        <strain evidence="2 3">5110</strain>
    </source>
</reference>
<proteinExistence type="predicted"/>
<dbReference type="GeneID" id="63679821"/>
<sequence length="850" mass="84758">MMKGRGAHHTGRFRFTRTHTADSRVPQHRSLRHRQHRHNSAKRDLNHQLVNLAGRAPLFAAAAPAQTVAVQTRRRGRQVGHLGADPARRVHVDAVNADAGRAVAVLLGGKAQALKHGNVPGRAGARAQQDAAAEGEGAVELGNLAGGGGAAGLAAGAVGLLQGVVLRVEPVHAVHDDGDGQGPGREARNDLLDLVGVDAQAVKGARARQAGVGLRGQVVRVAAARVLAVHADVVVGIVGGHVHGLDHGVERVDHVLPDGAGPAARLVAGGLVAGVVGLDHGQLVLGHAQGGPQEGLLADDEVRQRARQQGRADLGAPDLALLVERLGREHGGDGAAQAKGVAEVAEQADGVLGAARVVEAAAAGLGEDALVAQPVLEAAAGQVRGQLGDEQLAEAGVLAGAKQQPKVLVGDLGGVGGDLELEQVVLGRVEVDGVDAGGALQRVGQNVVAGTGDGEHDVLLVEPEQALVDAGVLPRKRIDVLVAELGVLGELVVVVDAPVVVLVEEGRQRQVGRQVGNGGLEGLGADLGRGALDRARQRGGRAGGRDGATAGRAGAVGAAAAAAAGQGRGVAVQVGGLGDHGVDALDDLVGQAGDVEGLLVAAEPDVVGDGAERVVARVDAEDGAEAVLEVVAAAGVEADAVELEPGAPERAAQEAGVAVDEAARVVAEAEVVLALDVKVNGAQNAVGRQQRGQRVDDGVVVGDHGQAVGHGDQVGAAVVRAVKREVAVAGEGGRGGGGDDAAATARKTTFVVFEAELAGVLADDVHVGPAEAGEALPRNGTQRRREVDQVHAREEVGHVDVRGHGLNVPAGAAADVHPDALGARVGAVVAAAAAAANLLGGGVLDGPAVG</sequence>
<feature type="compositionally biased region" description="Basic residues" evidence="1">
    <location>
        <begin position="1"/>
        <end position="17"/>
    </location>
</feature>
<dbReference type="VEuPathDB" id="FungiDB:SPBR_06644"/>
<dbReference type="Proteomes" id="UP000031575">
    <property type="component" value="Unassembled WGS sequence"/>
</dbReference>
<feature type="compositionally biased region" description="Basic residues" evidence="1">
    <location>
        <begin position="26"/>
        <end position="40"/>
    </location>
</feature>
<name>A0A0C2ET31_9PEZI</name>